<feature type="region of interest" description="Disordered" evidence="1">
    <location>
        <begin position="317"/>
        <end position="356"/>
    </location>
</feature>
<dbReference type="Proteomes" id="UP001500320">
    <property type="component" value="Unassembled WGS sequence"/>
</dbReference>
<protein>
    <submittedName>
        <fullName evidence="2">Uncharacterized protein</fullName>
    </submittedName>
</protein>
<keyword evidence="3" id="KW-1185">Reference proteome</keyword>
<proteinExistence type="predicted"/>
<organism evidence="2 3">
    <name type="scientific">Planomonospora alba</name>
    <dbReference type="NCBI Taxonomy" id="161354"/>
    <lineage>
        <taxon>Bacteria</taxon>
        <taxon>Bacillati</taxon>
        <taxon>Actinomycetota</taxon>
        <taxon>Actinomycetes</taxon>
        <taxon>Streptosporangiales</taxon>
        <taxon>Streptosporangiaceae</taxon>
        <taxon>Planomonospora</taxon>
    </lineage>
</organism>
<dbReference type="RefSeq" id="WP_344865432.1">
    <property type="nucleotide sequence ID" value="NZ_BAAAUT010000069.1"/>
</dbReference>
<gene>
    <name evidence="2" type="ORF">GCM10010466_60090</name>
</gene>
<evidence type="ECO:0000256" key="1">
    <source>
        <dbReference type="SAM" id="MobiDB-lite"/>
    </source>
</evidence>
<accession>A0ABP6NXF6</accession>
<evidence type="ECO:0000313" key="2">
    <source>
        <dbReference type="EMBL" id="GAA3161135.1"/>
    </source>
</evidence>
<comment type="caution">
    <text evidence="2">The sequence shown here is derived from an EMBL/GenBank/DDBJ whole genome shotgun (WGS) entry which is preliminary data.</text>
</comment>
<evidence type="ECO:0000313" key="3">
    <source>
        <dbReference type="Proteomes" id="UP001500320"/>
    </source>
</evidence>
<dbReference type="EMBL" id="BAAAUT010000069">
    <property type="protein sequence ID" value="GAA3161135.1"/>
    <property type="molecule type" value="Genomic_DNA"/>
</dbReference>
<name>A0ABP6NXF6_9ACTN</name>
<feature type="region of interest" description="Disordered" evidence="1">
    <location>
        <begin position="432"/>
        <end position="461"/>
    </location>
</feature>
<feature type="compositionally biased region" description="Basic and acidic residues" evidence="1">
    <location>
        <begin position="435"/>
        <end position="450"/>
    </location>
</feature>
<reference evidence="3" key="1">
    <citation type="journal article" date="2019" name="Int. J. Syst. Evol. Microbiol.">
        <title>The Global Catalogue of Microorganisms (GCM) 10K type strain sequencing project: providing services to taxonomists for standard genome sequencing and annotation.</title>
        <authorList>
            <consortium name="The Broad Institute Genomics Platform"/>
            <consortium name="The Broad Institute Genome Sequencing Center for Infectious Disease"/>
            <person name="Wu L."/>
            <person name="Ma J."/>
        </authorList>
    </citation>
    <scope>NUCLEOTIDE SEQUENCE [LARGE SCALE GENOMIC DNA]</scope>
    <source>
        <strain evidence="3">JCM 9373</strain>
    </source>
</reference>
<sequence>MPNRQHRNFAIAELGTNGKITLHNDGEKPITVSVNTTGYFTTALDQGQNTSTIVPGRLAAGVTIPANGEHVLSLLGKAGLPAARPSAVGLAITASGSGAGAITVNSSGVIEARAEALSYEADIPVTTFMTPRVGCDGVVILRNTGEQPVTVDVDAYAYFGDAAPPSAAPSGVAGDIEKTTGTADLADDVTSDPVHVEIASCTDDLGTSTTSIPNDGSKPVAVTTLHGAVSIGMPASGAATASEAGTAVFNGDDAGYSAAVQPTDDGGFRALVHIEDASAPTSFDFPVTMPEGMVMVLNDDGSVGFDWKAEEMDAYFPPTEEADDPVDPQADFSEEIGPAPEANEGEEAPSSQIISDTLPVPVIKAPWARDATGRTWPSKYSVNGSTLTLMVDLTPVQTSDQDATLVEPTFPVVADPQVQPRGPMRGRRSVCTFKSETDRPHESTWKDPKTGKVGGPEASAHGWWENINCPNNLRADVTVWLEELLPNGTWIKAGTVDKKRLASKKEGGGRATGRARCNKRWNTTWRSFVDVDIVGYADTPGTNMKEHTFPCRW</sequence>